<feature type="domain" description="Lsr2 dimerization" evidence="2">
    <location>
        <begin position="1"/>
        <end position="61"/>
    </location>
</feature>
<dbReference type="InterPro" id="IPR024412">
    <property type="entry name" value="Lsr2_dim_dom"/>
</dbReference>
<evidence type="ECO:0000313" key="3">
    <source>
        <dbReference type="EMBL" id="SOC51109.1"/>
    </source>
</evidence>
<organism evidence="3 4">
    <name type="scientific">Ornithinimicrobium cerasi</name>
    <dbReference type="NCBI Taxonomy" id="2248773"/>
    <lineage>
        <taxon>Bacteria</taxon>
        <taxon>Bacillati</taxon>
        <taxon>Actinomycetota</taxon>
        <taxon>Actinomycetes</taxon>
        <taxon>Micrococcales</taxon>
        <taxon>Ornithinimicrobiaceae</taxon>
        <taxon>Ornithinimicrobium</taxon>
    </lineage>
</organism>
<dbReference type="Pfam" id="PF11774">
    <property type="entry name" value="Lsr2"/>
    <property type="match status" value="1"/>
</dbReference>
<dbReference type="Gene3D" id="3.30.60.230">
    <property type="entry name" value="Lsr2, dimerization domain"/>
    <property type="match status" value="1"/>
</dbReference>
<reference evidence="4" key="1">
    <citation type="submission" date="2017-08" db="EMBL/GenBank/DDBJ databases">
        <authorList>
            <person name="Varghese N."/>
            <person name="Submissions S."/>
        </authorList>
    </citation>
    <scope>NUCLEOTIDE SEQUENCE [LARGE SCALE GENOMIC DNA]</scope>
    <source>
        <strain evidence="4">USBA17B2</strain>
    </source>
</reference>
<name>A0A285VAK3_9MICO</name>
<evidence type="ECO:0000259" key="2">
    <source>
        <dbReference type="Pfam" id="PF11774"/>
    </source>
</evidence>
<gene>
    <name evidence="3" type="ORF">SAMN05421879_10129</name>
</gene>
<dbReference type="Proteomes" id="UP000219688">
    <property type="component" value="Unassembled WGS sequence"/>
</dbReference>
<dbReference type="Gene3D" id="4.10.320.10">
    <property type="entry name" value="E3-binding domain"/>
    <property type="match status" value="1"/>
</dbReference>
<dbReference type="InterPro" id="IPR042261">
    <property type="entry name" value="Lsr2-like_dimerization"/>
</dbReference>
<dbReference type="AlphaFoldDB" id="A0A285VAK3"/>
<evidence type="ECO:0000313" key="4">
    <source>
        <dbReference type="Proteomes" id="UP000219688"/>
    </source>
</evidence>
<dbReference type="GO" id="GO:0003677">
    <property type="term" value="F:DNA binding"/>
    <property type="evidence" value="ECO:0007669"/>
    <property type="project" value="InterPro"/>
</dbReference>
<dbReference type="RefSeq" id="WP_170955323.1">
    <property type="nucleotide sequence ID" value="NZ_OBQK01000001.1"/>
</dbReference>
<feature type="region of interest" description="Disordered" evidence="1">
    <location>
        <begin position="57"/>
        <end position="86"/>
    </location>
</feature>
<dbReference type="InterPro" id="IPR036625">
    <property type="entry name" value="E3-bd_dom_sf"/>
</dbReference>
<protein>
    <submittedName>
        <fullName evidence="3">Lsr2 protein</fullName>
    </submittedName>
</protein>
<dbReference type="EMBL" id="OBQK01000001">
    <property type="protein sequence ID" value="SOC51109.1"/>
    <property type="molecule type" value="Genomic_DNA"/>
</dbReference>
<keyword evidence="4" id="KW-1185">Reference proteome</keyword>
<proteinExistence type="predicted"/>
<dbReference type="GO" id="GO:0016746">
    <property type="term" value="F:acyltransferase activity"/>
    <property type="evidence" value="ECO:0007669"/>
    <property type="project" value="InterPro"/>
</dbReference>
<evidence type="ECO:0000256" key="1">
    <source>
        <dbReference type="SAM" id="MobiDB-lite"/>
    </source>
</evidence>
<accession>A0A285VAK3</accession>
<sequence length="113" mass="12623">MAQKVQTILVSDLSGAELGEDGQTVKFGFLGVDYEIDLSQKEADEFAGTLQKYLDAGRRVGGRRQTGAPSTTRRDPSQTKAIKSWLDEKGIDYPKRGRLPQNLIDQWEQAHRS</sequence>